<evidence type="ECO:0000259" key="1">
    <source>
        <dbReference type="Pfam" id="PF14300"/>
    </source>
</evidence>
<dbReference type="OrthoDB" id="2613291at2"/>
<comment type="caution">
    <text evidence="3">The sequence shown here is derived from an EMBL/GenBank/DDBJ whole genome shotgun (WGS) entry which is preliminary data.</text>
</comment>
<dbReference type="Proteomes" id="UP000077659">
    <property type="component" value="Unassembled WGS sequence"/>
</dbReference>
<accession>A0A1A9MFA6</accession>
<name>A0A1A9MFA6_9XANT</name>
<reference evidence="2 5" key="2">
    <citation type="submission" date="2023-12" db="EMBL/GenBank/DDBJ databases">
        <title>Genome sequencing of Xanthomonas floridensis.</title>
        <authorList>
            <person name="Greer S."/>
            <person name="Harrison J."/>
            <person name="Grant M."/>
            <person name="Vicente J."/>
            <person name="Studholme D."/>
        </authorList>
    </citation>
    <scope>NUCLEOTIDE SEQUENCE [LARGE SCALE GENOMIC DNA]</scope>
    <source>
        <strain evidence="2 5">WHRI 8848</strain>
    </source>
</reference>
<dbReference type="Proteomes" id="UP001303614">
    <property type="component" value="Unassembled WGS sequence"/>
</dbReference>
<evidence type="ECO:0000313" key="2">
    <source>
        <dbReference type="EMBL" id="MEA5125992.1"/>
    </source>
</evidence>
<dbReference type="RefSeq" id="WP_064507988.1">
    <property type="nucleotide sequence ID" value="NZ_JAYFSN010000032.1"/>
</dbReference>
<keyword evidence="5" id="KW-1185">Reference proteome</keyword>
<dbReference type="Gene3D" id="3.30.2020.40">
    <property type="entry name" value="Uncharacterised protein PF10387, DUF2442"/>
    <property type="match status" value="1"/>
</dbReference>
<evidence type="ECO:0000313" key="5">
    <source>
        <dbReference type="Proteomes" id="UP001303614"/>
    </source>
</evidence>
<reference evidence="3 4" key="1">
    <citation type="submission" date="2016-05" db="EMBL/GenBank/DDBJ databases">
        <title>Pathogenic, phenotypic and molecular characterisation of Xanthomonas nasturtii sp. nov. and Xanthomonas floridensis sp. nov., new species of Xanthomonas associated with watercress production in Florida.</title>
        <authorList>
            <person name="Vicente J.G."/>
            <person name="Rothwell S."/>
            <person name="Holub E.B."/>
            <person name="Studholme D.J."/>
        </authorList>
    </citation>
    <scope>NUCLEOTIDE SEQUENCE [LARGE SCALE GENOMIC DNA]</scope>
    <source>
        <strain evidence="3 4">WHRI 8848</strain>
    </source>
</reference>
<organism evidence="3 4">
    <name type="scientific">Xanthomonas floridensis</name>
    <dbReference type="NCBI Taxonomy" id="1843580"/>
    <lineage>
        <taxon>Bacteria</taxon>
        <taxon>Pseudomonadati</taxon>
        <taxon>Pseudomonadota</taxon>
        <taxon>Gammaproteobacteria</taxon>
        <taxon>Lysobacterales</taxon>
        <taxon>Lysobacteraceae</taxon>
        <taxon>Xanthomonas</taxon>
    </lineage>
</organism>
<dbReference type="EMBL" id="JAYFSO010000031">
    <property type="protein sequence ID" value="MEA5125992.1"/>
    <property type="molecule type" value="Genomic_DNA"/>
</dbReference>
<proteinExistence type="predicted"/>
<dbReference type="InterPro" id="IPR025402">
    <property type="entry name" value="DMP19_C"/>
</dbReference>
<gene>
    <name evidence="3" type="ORF">A7D17_12490</name>
    <name evidence="2" type="ORF">VB146_19480</name>
</gene>
<sequence>MDLTHLRIRRLELDDTRLLFTLANGMRIDEPIQAHRLLQRAAPPQRAQWQLTDDSFGVNWPAIAPPTADGLLNMPELLWRRRAARAQARLTAQRGRMDALSPGERELIALARLDADMSESGYARYFDRWDATTRSDALRGLAAMGAAQTRQAIEGLGAVFERLEEDPDLLSIEDILDAMNEADRQRVQGWEEVYYRCLGDLARLGLAHYGVDKA</sequence>
<evidence type="ECO:0000313" key="4">
    <source>
        <dbReference type="Proteomes" id="UP000077659"/>
    </source>
</evidence>
<dbReference type="Pfam" id="PF14300">
    <property type="entry name" value="DMP19"/>
    <property type="match status" value="1"/>
</dbReference>
<feature type="domain" description="DNA mimic protein DMP19 C-terminal" evidence="1">
    <location>
        <begin position="98"/>
        <end position="209"/>
    </location>
</feature>
<protein>
    <submittedName>
        <fullName evidence="2">DUF4375 domain-containing protein</fullName>
    </submittedName>
</protein>
<dbReference type="AlphaFoldDB" id="A0A1A9MFA6"/>
<dbReference type="EMBL" id="LXNG01000006">
    <property type="protein sequence ID" value="OAG68731.1"/>
    <property type="molecule type" value="Genomic_DNA"/>
</dbReference>
<evidence type="ECO:0000313" key="3">
    <source>
        <dbReference type="EMBL" id="OAG68731.1"/>
    </source>
</evidence>